<sequence length="161" mass="16477">MKPGIAVHPIVERVVRSQAENGSTRSRGLADAPGAAGLNIGASWVGCKVQNKRCGPRPKWQTGSTDGRCGRRLDQAQGPALRCGGVTAPTSGRPSGRSLRGGCGGDGLRGIEGESDDDCGDIWAAGACLEPWEAMECVAAFQPAGDNQAAGAVRRLGPLQG</sequence>
<evidence type="ECO:0000256" key="1">
    <source>
        <dbReference type="SAM" id="MobiDB-lite"/>
    </source>
</evidence>
<protein>
    <submittedName>
        <fullName evidence="2">Uncharacterized protein</fullName>
    </submittedName>
</protein>
<evidence type="ECO:0000313" key="3">
    <source>
        <dbReference type="Proteomes" id="UP001066276"/>
    </source>
</evidence>
<reference evidence="2" key="1">
    <citation type="journal article" date="2022" name="bioRxiv">
        <title>Sequencing and chromosome-scale assembly of the giantPleurodeles waltlgenome.</title>
        <authorList>
            <person name="Brown T."/>
            <person name="Elewa A."/>
            <person name="Iarovenko S."/>
            <person name="Subramanian E."/>
            <person name="Araus A.J."/>
            <person name="Petzold A."/>
            <person name="Susuki M."/>
            <person name="Suzuki K.-i.T."/>
            <person name="Hayashi T."/>
            <person name="Toyoda A."/>
            <person name="Oliveira C."/>
            <person name="Osipova E."/>
            <person name="Leigh N.D."/>
            <person name="Simon A."/>
            <person name="Yun M.H."/>
        </authorList>
    </citation>
    <scope>NUCLEOTIDE SEQUENCE</scope>
    <source>
        <strain evidence="2">20211129_DDA</strain>
        <tissue evidence="2">Liver</tissue>
    </source>
</reference>
<accession>A0AAV7WDX9</accession>
<dbReference type="Proteomes" id="UP001066276">
    <property type="component" value="Chromosome 1_2"/>
</dbReference>
<evidence type="ECO:0000313" key="2">
    <source>
        <dbReference type="EMBL" id="KAJ1210773.1"/>
    </source>
</evidence>
<gene>
    <name evidence="2" type="ORF">NDU88_006135</name>
</gene>
<dbReference type="AlphaFoldDB" id="A0AAV7WDX9"/>
<organism evidence="2 3">
    <name type="scientific">Pleurodeles waltl</name>
    <name type="common">Iberian ribbed newt</name>
    <dbReference type="NCBI Taxonomy" id="8319"/>
    <lineage>
        <taxon>Eukaryota</taxon>
        <taxon>Metazoa</taxon>
        <taxon>Chordata</taxon>
        <taxon>Craniata</taxon>
        <taxon>Vertebrata</taxon>
        <taxon>Euteleostomi</taxon>
        <taxon>Amphibia</taxon>
        <taxon>Batrachia</taxon>
        <taxon>Caudata</taxon>
        <taxon>Salamandroidea</taxon>
        <taxon>Salamandridae</taxon>
        <taxon>Pleurodelinae</taxon>
        <taxon>Pleurodeles</taxon>
    </lineage>
</organism>
<dbReference type="EMBL" id="JANPWB010000002">
    <property type="protein sequence ID" value="KAJ1210773.1"/>
    <property type="molecule type" value="Genomic_DNA"/>
</dbReference>
<proteinExistence type="predicted"/>
<feature type="region of interest" description="Disordered" evidence="1">
    <location>
        <begin position="80"/>
        <end position="102"/>
    </location>
</feature>
<comment type="caution">
    <text evidence="2">The sequence shown here is derived from an EMBL/GenBank/DDBJ whole genome shotgun (WGS) entry which is preliminary data.</text>
</comment>
<name>A0AAV7WDX9_PLEWA</name>
<keyword evidence="3" id="KW-1185">Reference proteome</keyword>